<evidence type="ECO:0000313" key="1">
    <source>
        <dbReference type="EMBL" id="KAB2817082.1"/>
    </source>
</evidence>
<dbReference type="Gene3D" id="2.60.40.10">
    <property type="entry name" value="Immunoglobulins"/>
    <property type="match status" value="1"/>
</dbReference>
<proteinExistence type="predicted"/>
<dbReference type="PROSITE" id="PS51257">
    <property type="entry name" value="PROKAR_LIPOPROTEIN"/>
    <property type="match status" value="1"/>
</dbReference>
<dbReference type="EMBL" id="WBVQ01000001">
    <property type="protein sequence ID" value="KAB2817082.1"/>
    <property type="molecule type" value="Genomic_DNA"/>
</dbReference>
<accession>A0A6L3ZGB8</accession>
<dbReference type="Proteomes" id="UP000484164">
    <property type="component" value="Unassembled WGS sequence"/>
</dbReference>
<comment type="caution">
    <text evidence="1">The sequence shown here is derived from an EMBL/GenBank/DDBJ whole genome shotgun (WGS) entry which is preliminary data.</text>
</comment>
<dbReference type="AlphaFoldDB" id="A0A6L3ZGB8"/>
<name>A0A6L3ZGB8_9FLAO</name>
<dbReference type="SUPFAM" id="SSF49478">
    <property type="entry name" value="Cna protein B-type domain"/>
    <property type="match status" value="1"/>
</dbReference>
<gene>
    <name evidence="1" type="ORF">F8C82_01410</name>
</gene>
<dbReference type="RefSeq" id="WP_151691653.1">
    <property type="nucleotide sequence ID" value="NZ_BMGX01000002.1"/>
</dbReference>
<reference evidence="1 2" key="1">
    <citation type="submission" date="2019-10" db="EMBL/GenBank/DDBJ databases">
        <title>Genome sequence of Phaeocystidibacter marisrubri JCM30614 (type strain).</title>
        <authorList>
            <person name="Bowman J.P."/>
        </authorList>
    </citation>
    <scope>NUCLEOTIDE SEQUENCE [LARGE SCALE GENOMIC DNA]</scope>
    <source>
        <strain evidence="1 2">JCM 30614</strain>
    </source>
</reference>
<protein>
    <recommendedName>
        <fullName evidence="3">Carboxypeptidase regulatory-like domain-containing protein</fullName>
    </recommendedName>
</protein>
<dbReference type="InterPro" id="IPR013783">
    <property type="entry name" value="Ig-like_fold"/>
</dbReference>
<keyword evidence="2" id="KW-1185">Reference proteome</keyword>
<evidence type="ECO:0008006" key="3">
    <source>
        <dbReference type="Google" id="ProtNLM"/>
    </source>
</evidence>
<sequence>MKSLNKKFFAVAFAFSLAIGLSSCENVITEDYPSDGVAVSMGGEDTDRPILIGLVIDSEEEPIYPSELILYDDLTSSVVDTAHADASGKFRFDPLDSGYYYVDVLVSNVSVVTSSVIEVQDSTYVIIQK</sequence>
<organism evidence="1 2">
    <name type="scientific">Phaeocystidibacter marisrubri</name>
    <dbReference type="NCBI Taxonomy" id="1577780"/>
    <lineage>
        <taxon>Bacteria</taxon>
        <taxon>Pseudomonadati</taxon>
        <taxon>Bacteroidota</taxon>
        <taxon>Flavobacteriia</taxon>
        <taxon>Flavobacteriales</taxon>
        <taxon>Phaeocystidibacteraceae</taxon>
        <taxon>Phaeocystidibacter</taxon>
    </lineage>
</organism>
<evidence type="ECO:0000313" key="2">
    <source>
        <dbReference type="Proteomes" id="UP000484164"/>
    </source>
</evidence>